<evidence type="ECO:0000313" key="1">
    <source>
        <dbReference type="EMBL" id="MCA9726944.1"/>
    </source>
</evidence>
<proteinExistence type="predicted"/>
<sequence>MRFPLAGAPDRLRRTIPVPVRIAVPSVRAVSFLLMTGIASWMGADAPALGNASATPARGSTSAAPAAVAIGETPTASTVAATAALLQDADAGVPQTPPGENVRIAALWMSADSLLSKLRADADPSPDAMSDLEQRLSAVRTACGGALAQRVPRSRFAPSDDASFAERLLPEVETALAWCAIRKNDLEAAWTHLEMSRNPTRPPLAWEELRSVLYGNEGGLLLYDGAYECPPVALWITADDARGFDPPARASAAETRTRVLDALRRSSQAVLDAEIDRLAGLVPSFHDSLADLRRVYIAPPRGFEEFPFEVFALEDGHAAVWDRPLSYLPDGSTLEERSKPRLWSGNKLVVCTAPGLTLATLPAELRETAPPRVEESAQSVVRDDAVRHEMVTADQL</sequence>
<accession>A0A956RPP1</accession>
<evidence type="ECO:0000313" key="2">
    <source>
        <dbReference type="Proteomes" id="UP000697710"/>
    </source>
</evidence>
<gene>
    <name evidence="1" type="ORF">KC729_04620</name>
</gene>
<reference evidence="1" key="1">
    <citation type="submission" date="2020-04" db="EMBL/GenBank/DDBJ databases">
        <authorList>
            <person name="Zhang T."/>
        </authorList>
    </citation>
    <scope>NUCLEOTIDE SEQUENCE</scope>
    <source>
        <strain evidence="1">HKST-UBA01</strain>
    </source>
</reference>
<dbReference type="AlphaFoldDB" id="A0A956RPP1"/>
<dbReference type="Proteomes" id="UP000697710">
    <property type="component" value="Unassembled WGS sequence"/>
</dbReference>
<organism evidence="1 2">
    <name type="scientific">Eiseniibacteriota bacterium</name>
    <dbReference type="NCBI Taxonomy" id="2212470"/>
    <lineage>
        <taxon>Bacteria</taxon>
        <taxon>Candidatus Eiseniibacteriota</taxon>
    </lineage>
</organism>
<name>A0A956RPP1_UNCEI</name>
<protein>
    <submittedName>
        <fullName evidence="1">Uncharacterized protein</fullName>
    </submittedName>
</protein>
<reference evidence="1" key="2">
    <citation type="journal article" date="2021" name="Microbiome">
        <title>Successional dynamics and alternative stable states in a saline activated sludge microbial community over 9 years.</title>
        <authorList>
            <person name="Wang Y."/>
            <person name="Ye J."/>
            <person name="Ju F."/>
            <person name="Liu L."/>
            <person name="Boyd J.A."/>
            <person name="Deng Y."/>
            <person name="Parks D.H."/>
            <person name="Jiang X."/>
            <person name="Yin X."/>
            <person name="Woodcroft B.J."/>
            <person name="Tyson G.W."/>
            <person name="Hugenholtz P."/>
            <person name="Polz M.F."/>
            <person name="Zhang T."/>
        </authorList>
    </citation>
    <scope>NUCLEOTIDE SEQUENCE</scope>
    <source>
        <strain evidence="1">HKST-UBA01</strain>
    </source>
</reference>
<feature type="non-terminal residue" evidence="1">
    <location>
        <position position="396"/>
    </location>
</feature>
<dbReference type="EMBL" id="JAGQHR010000087">
    <property type="protein sequence ID" value="MCA9726944.1"/>
    <property type="molecule type" value="Genomic_DNA"/>
</dbReference>
<comment type="caution">
    <text evidence="1">The sequence shown here is derived from an EMBL/GenBank/DDBJ whole genome shotgun (WGS) entry which is preliminary data.</text>
</comment>